<dbReference type="InterPro" id="IPR000421">
    <property type="entry name" value="FA58C"/>
</dbReference>
<dbReference type="PROSITE" id="PS50022">
    <property type="entry name" value="FA58C_3"/>
    <property type="match status" value="1"/>
</dbReference>
<dbReference type="InterPro" id="IPR008979">
    <property type="entry name" value="Galactose-bd-like_sf"/>
</dbReference>
<dbReference type="Proteomes" id="UP000503003">
    <property type="component" value="Chromosome 1"/>
</dbReference>
<dbReference type="Gene3D" id="2.60.120.260">
    <property type="entry name" value="Galactose-binding domain-like"/>
    <property type="match status" value="1"/>
</dbReference>
<name>A0A6G7CF24_9VIBR</name>
<sequence length="156" mass="17035">MKKTLLFASLMSVLAVTGCSSTGGSDASAASTAIVNVSSNGHDKNHEARNAVDGSLKTRWAQRDEAWIQFDFDGEQTLSHVQVAAFKGDERKQKFDLEVSMDGKTWTTALKETATSGTTKELERFEFAPVKAKYARINGYGTDVSKSWTGITEVQF</sequence>
<evidence type="ECO:0000259" key="1">
    <source>
        <dbReference type="PROSITE" id="PS50022"/>
    </source>
</evidence>
<dbReference type="SUPFAM" id="SSF49785">
    <property type="entry name" value="Galactose-binding domain-like"/>
    <property type="match status" value="1"/>
</dbReference>
<keyword evidence="3" id="KW-1185">Reference proteome</keyword>
<protein>
    <submittedName>
        <fullName evidence="2">Discoidin domain-containing protein</fullName>
    </submittedName>
</protein>
<dbReference type="Pfam" id="PF00754">
    <property type="entry name" value="F5_F8_type_C"/>
    <property type="match status" value="1"/>
</dbReference>
<feature type="domain" description="F5/8 type C" evidence="1">
    <location>
        <begin position="19"/>
        <end position="156"/>
    </location>
</feature>
<dbReference type="PROSITE" id="PS51257">
    <property type="entry name" value="PROKAR_LIPOPROTEIN"/>
    <property type="match status" value="1"/>
</dbReference>
<proteinExistence type="predicted"/>
<organism evidence="2 3">
    <name type="scientific">Vibrio ziniensis</name>
    <dbReference type="NCBI Taxonomy" id="2711221"/>
    <lineage>
        <taxon>Bacteria</taxon>
        <taxon>Pseudomonadati</taxon>
        <taxon>Pseudomonadota</taxon>
        <taxon>Gammaproteobacteria</taxon>
        <taxon>Vibrionales</taxon>
        <taxon>Vibrionaceae</taxon>
        <taxon>Vibrio</taxon>
    </lineage>
</organism>
<dbReference type="KEGG" id="vzi:G5S32_01060"/>
<evidence type="ECO:0000313" key="3">
    <source>
        <dbReference type="Proteomes" id="UP000503003"/>
    </source>
</evidence>
<dbReference type="RefSeq" id="WP_165310086.1">
    <property type="nucleotide sequence ID" value="NZ_CP049331.1"/>
</dbReference>
<reference evidence="2 3" key="1">
    <citation type="submission" date="2020-02" db="EMBL/GenBank/DDBJ databases">
        <title>A complete genome of a marine bacterium Vibrio sp. ZWAL4003 isolated from the mangrove sediment with the ability to degrade polysaccharides.</title>
        <authorList>
            <person name="Wu J."/>
            <person name="Qu W."/>
            <person name="Zeng R."/>
        </authorList>
    </citation>
    <scope>NUCLEOTIDE SEQUENCE [LARGE SCALE GENOMIC DNA]</scope>
    <source>
        <strain evidence="2 3">ZWAL4003</strain>
    </source>
</reference>
<accession>A0A6G7CF24</accession>
<dbReference type="AlphaFoldDB" id="A0A6G7CF24"/>
<dbReference type="EMBL" id="CP049331">
    <property type="protein sequence ID" value="QIH40648.1"/>
    <property type="molecule type" value="Genomic_DNA"/>
</dbReference>
<gene>
    <name evidence="2" type="ORF">G5S32_01060</name>
</gene>
<evidence type="ECO:0000313" key="2">
    <source>
        <dbReference type="EMBL" id="QIH40648.1"/>
    </source>
</evidence>